<dbReference type="Proteomes" id="UP000000517">
    <property type="component" value="Chromosome"/>
</dbReference>
<accession>D9S6I0</accession>
<evidence type="ECO:0000256" key="1">
    <source>
        <dbReference type="SAM" id="SignalP"/>
    </source>
</evidence>
<dbReference type="HOGENOM" id="CLU_1213335_0_0_0"/>
<sequence length="228" mass="26304">MFIMKKILITLFTICIAQTFAAKATPEQWIAKANGVLKEQPRISSKYIYPGLEPSSVFEASAILDSATKEYPYRIDMWLGQVQLFGEINECGMQSKFFDKINTLLKTKKDKCELAGGKKINKAEKLLEGEFTIVIRKYFDLEYDSCYEYMSRQMYKLLPNSVEALNAMSIHYMLQKNDSALALLERANKIAPTDCIVLSNLALYYKRKGNTKKEDEYKKKQDLFCKEK</sequence>
<dbReference type="InterPro" id="IPR011990">
    <property type="entry name" value="TPR-like_helical_dom_sf"/>
</dbReference>
<name>D9S6I0_FIBSS</name>
<dbReference type="EMBL" id="CP002158">
    <property type="protein sequence ID" value="ADL25231.1"/>
    <property type="molecule type" value="Genomic_DNA"/>
</dbReference>
<feature type="chain" id="PRO_5003127976" description="Tetratricopeptide repeat protein" evidence="1">
    <location>
        <begin position="25"/>
        <end position="228"/>
    </location>
</feature>
<reference evidence="3" key="1">
    <citation type="submission" date="2010-08" db="EMBL/GenBank/DDBJ databases">
        <title>Complete sequence of Fibrobacter succinogenes subsp. succinogenes S85.</title>
        <authorList>
            <person name="Durkin A.S."/>
            <person name="Nelson K.E."/>
            <person name="Morrison M."/>
            <person name="Forsberg C.W."/>
            <person name="Wilson D.B."/>
            <person name="Russell J.B."/>
            <person name="Cann I.K.O."/>
            <person name="Mackie R.I."/>
            <person name="White B.A."/>
        </authorList>
    </citation>
    <scope>NUCLEOTIDE SEQUENCE [LARGE SCALE GENOMIC DNA]</scope>
    <source>
        <strain evidence="3">ATCC 19169 / S85</strain>
    </source>
</reference>
<dbReference type="PATRIC" id="fig|59374.8.peg.455"/>
<proteinExistence type="predicted"/>
<dbReference type="SUPFAM" id="SSF48452">
    <property type="entry name" value="TPR-like"/>
    <property type="match status" value="1"/>
</dbReference>
<dbReference type="eggNOG" id="COG0457">
    <property type="taxonomic scope" value="Bacteria"/>
</dbReference>
<protein>
    <recommendedName>
        <fullName evidence="4">Tetratricopeptide repeat protein</fullName>
    </recommendedName>
</protein>
<dbReference type="STRING" id="59374.FSU_0471"/>
<gene>
    <name evidence="2" type="ordered locus">FSU_0471</name>
</gene>
<feature type="signal peptide" evidence="1">
    <location>
        <begin position="1"/>
        <end position="24"/>
    </location>
</feature>
<organism evidence="2 3">
    <name type="scientific">Fibrobacter succinogenes (strain ATCC 19169 / S85)</name>
    <dbReference type="NCBI Taxonomy" id="59374"/>
    <lineage>
        <taxon>Bacteria</taxon>
        <taxon>Pseudomonadati</taxon>
        <taxon>Fibrobacterota</taxon>
        <taxon>Fibrobacteria</taxon>
        <taxon>Fibrobacterales</taxon>
        <taxon>Fibrobacteraceae</taxon>
        <taxon>Fibrobacter</taxon>
    </lineage>
</organism>
<dbReference type="Gene3D" id="1.25.40.10">
    <property type="entry name" value="Tetratricopeptide repeat domain"/>
    <property type="match status" value="1"/>
</dbReference>
<dbReference type="AlphaFoldDB" id="D9S6I0"/>
<keyword evidence="1" id="KW-0732">Signal</keyword>
<evidence type="ECO:0000313" key="3">
    <source>
        <dbReference type="Proteomes" id="UP000000517"/>
    </source>
</evidence>
<evidence type="ECO:0008006" key="4">
    <source>
        <dbReference type="Google" id="ProtNLM"/>
    </source>
</evidence>
<dbReference type="KEGG" id="fsc:FSU_0471"/>
<evidence type="ECO:0000313" key="2">
    <source>
        <dbReference type="EMBL" id="ADL25231.1"/>
    </source>
</evidence>